<name>A0A9P7UZU4_9AGAR</name>
<reference evidence="1" key="1">
    <citation type="journal article" date="2021" name="Genome Biol. Evol.">
        <title>The assembled and annotated genome of the fairy-ring fungus Marasmius oreades.</title>
        <authorList>
            <person name="Hiltunen M."/>
            <person name="Ament-Velasquez S.L."/>
            <person name="Johannesson H."/>
        </authorList>
    </citation>
    <scope>NUCLEOTIDE SEQUENCE</scope>
    <source>
        <strain evidence="1">03SP1</strain>
    </source>
</reference>
<dbReference type="EMBL" id="CM032182">
    <property type="protein sequence ID" value="KAG7097672.1"/>
    <property type="molecule type" value="Genomic_DNA"/>
</dbReference>
<protein>
    <submittedName>
        <fullName evidence="1">Uncharacterized protein</fullName>
    </submittedName>
</protein>
<dbReference type="InterPro" id="IPR027796">
    <property type="entry name" value="OTT_1508_deam-like"/>
</dbReference>
<dbReference type="KEGG" id="more:E1B28_004998"/>
<keyword evidence="2" id="KW-1185">Reference proteome</keyword>
<dbReference type="GeneID" id="66074074"/>
<dbReference type="Proteomes" id="UP001049176">
    <property type="component" value="Chromosome 2"/>
</dbReference>
<dbReference type="AlphaFoldDB" id="A0A9P7UZU4"/>
<evidence type="ECO:0000313" key="2">
    <source>
        <dbReference type="Proteomes" id="UP001049176"/>
    </source>
</evidence>
<sequence>MSKHDLDNPELYVELLHHSSRDDPRHPIDVDKTESCPEPLQLALEMDEGLQKSVRTLIGALANVIAKYHRNPPAVAARLTQQDQKQGLRVHIYFTFNDTTWDEYIFSNTSAHLSYLLDELRSAAQPVIQESPPPYKIDYRLLQTLSWRVHQFCLGTFIHRVQKGQNKFYLQATVNRLYEMRRDPENALGDKSVKDYLLMCTVLEEVEELVDTIDKRKAHLAKEQRADDLPLEEKPDALLTLQESNSLLVSYTSLTKHNLPDDHNPGDYKKLKALDAYLKETGLDTEFARWVPKVFKLFQSTAYLINLSYSKRLSRILTDLVKIMNYVVSNSPLPDDLLNDPTDFIDLVLLPRLTDLNNKRRRHFTIHAEIALVLHLQQHGLASSTYPFLGLSKLSCTACVELMRLINGNSQSPIWLTSGTHCKIYRSWVYPDSISNPEIKPMLAHRLQKLLFREFVDFARSQKIARRLSDNSIESQGITIHDVHGEHSENLEHMEARVMQRIEQETMKRLSH</sequence>
<dbReference type="RefSeq" id="XP_043014142.1">
    <property type="nucleotide sequence ID" value="XM_043149536.1"/>
</dbReference>
<organism evidence="1 2">
    <name type="scientific">Marasmius oreades</name>
    <name type="common">fairy-ring Marasmius</name>
    <dbReference type="NCBI Taxonomy" id="181124"/>
    <lineage>
        <taxon>Eukaryota</taxon>
        <taxon>Fungi</taxon>
        <taxon>Dikarya</taxon>
        <taxon>Basidiomycota</taxon>
        <taxon>Agaricomycotina</taxon>
        <taxon>Agaricomycetes</taxon>
        <taxon>Agaricomycetidae</taxon>
        <taxon>Agaricales</taxon>
        <taxon>Marasmiineae</taxon>
        <taxon>Marasmiaceae</taxon>
        <taxon>Marasmius</taxon>
    </lineage>
</organism>
<gene>
    <name evidence="1" type="ORF">E1B28_004998</name>
</gene>
<dbReference type="OrthoDB" id="3246781at2759"/>
<proteinExistence type="predicted"/>
<accession>A0A9P7UZU4</accession>
<comment type="caution">
    <text evidence="1">The sequence shown here is derived from an EMBL/GenBank/DDBJ whole genome shotgun (WGS) entry which is preliminary data.</text>
</comment>
<dbReference type="Pfam" id="PF14441">
    <property type="entry name" value="OTT_1508_deam"/>
    <property type="match status" value="1"/>
</dbReference>
<evidence type="ECO:0000313" key="1">
    <source>
        <dbReference type="EMBL" id="KAG7097672.1"/>
    </source>
</evidence>